<reference evidence="1" key="1">
    <citation type="journal article" date="2020" name="Stud. Mycol.">
        <title>101 Dothideomycetes genomes: a test case for predicting lifestyles and emergence of pathogens.</title>
        <authorList>
            <person name="Haridas S."/>
            <person name="Albert R."/>
            <person name="Binder M."/>
            <person name="Bloem J."/>
            <person name="Labutti K."/>
            <person name="Salamov A."/>
            <person name="Andreopoulos B."/>
            <person name="Baker S."/>
            <person name="Barry K."/>
            <person name="Bills G."/>
            <person name="Bluhm B."/>
            <person name="Cannon C."/>
            <person name="Castanera R."/>
            <person name="Culley D."/>
            <person name="Daum C."/>
            <person name="Ezra D."/>
            <person name="Gonzalez J."/>
            <person name="Henrissat B."/>
            <person name="Kuo A."/>
            <person name="Liang C."/>
            <person name="Lipzen A."/>
            <person name="Lutzoni F."/>
            <person name="Magnuson J."/>
            <person name="Mondo S."/>
            <person name="Nolan M."/>
            <person name="Ohm R."/>
            <person name="Pangilinan J."/>
            <person name="Park H.-J."/>
            <person name="Ramirez L."/>
            <person name="Alfaro M."/>
            <person name="Sun H."/>
            <person name="Tritt A."/>
            <person name="Yoshinaga Y."/>
            <person name="Zwiers L.-H."/>
            <person name="Turgeon B."/>
            <person name="Goodwin S."/>
            <person name="Spatafora J."/>
            <person name="Crous P."/>
            <person name="Grigoriev I."/>
        </authorList>
    </citation>
    <scope>NUCLEOTIDE SEQUENCE</scope>
    <source>
        <strain evidence="1">CBS 161.51</strain>
    </source>
</reference>
<evidence type="ECO:0000313" key="2">
    <source>
        <dbReference type="Proteomes" id="UP000800038"/>
    </source>
</evidence>
<dbReference type="Proteomes" id="UP000800038">
    <property type="component" value="Unassembled WGS sequence"/>
</dbReference>
<dbReference type="EMBL" id="ML976076">
    <property type="protein sequence ID" value="KAF1939694.1"/>
    <property type="molecule type" value="Genomic_DNA"/>
</dbReference>
<keyword evidence="2" id="KW-1185">Reference proteome</keyword>
<dbReference type="AlphaFoldDB" id="A0A6A5SJ50"/>
<evidence type="ECO:0008006" key="3">
    <source>
        <dbReference type="Google" id="ProtNLM"/>
    </source>
</evidence>
<name>A0A6A5SJ50_9PLEO</name>
<gene>
    <name evidence="1" type="ORF">EJ02DRAFT_467933</name>
</gene>
<sequence>MLDLFEPTVREISTVMVSQLDRVLDEGIVANRLTVSGGSAHSPFLKSVLKNDLRDYNNANGTSTELKFPPFEGSGECVAIGNVLRGCDNTHSLPDILQFNVGISQDICVEETEEREQYCQEVLAQLASRQGLEGIRYIEYLIKWLMKKVTYSGLDSFIFISQDFQGRDITSVHSATYKSKFLLSIHKRQWIVEERIFLIRTDCEDLFSIDHEKKIGAQLAGISTSDLTPLKEVLERYIPKSARDSRARYEFELDMGLRVIRLNLELIARSHLNGMEQPRLIKGSRLYLSLVAALPPGNA</sequence>
<organism evidence="1 2">
    <name type="scientific">Clathrospora elynae</name>
    <dbReference type="NCBI Taxonomy" id="706981"/>
    <lineage>
        <taxon>Eukaryota</taxon>
        <taxon>Fungi</taxon>
        <taxon>Dikarya</taxon>
        <taxon>Ascomycota</taxon>
        <taxon>Pezizomycotina</taxon>
        <taxon>Dothideomycetes</taxon>
        <taxon>Pleosporomycetidae</taxon>
        <taxon>Pleosporales</taxon>
        <taxon>Diademaceae</taxon>
        <taxon>Clathrospora</taxon>
    </lineage>
</organism>
<proteinExistence type="predicted"/>
<accession>A0A6A5SJ50</accession>
<evidence type="ECO:0000313" key="1">
    <source>
        <dbReference type="EMBL" id="KAF1939694.1"/>
    </source>
</evidence>
<protein>
    <recommendedName>
        <fullName evidence="3">Actin-like ATPase domain-containing protein</fullName>
    </recommendedName>
</protein>